<reference evidence="12 13" key="1">
    <citation type="submission" date="2016-10" db="EMBL/GenBank/DDBJ databases">
        <authorList>
            <person name="de Groot N.N."/>
        </authorList>
    </citation>
    <scope>NUCLEOTIDE SEQUENCE [LARGE SCALE GENOMIC DNA]</scope>
    <source>
        <strain evidence="12 13">DSM 18979</strain>
    </source>
</reference>
<proteinExistence type="predicted"/>
<dbReference type="EMBL" id="FOHU01000003">
    <property type="protein sequence ID" value="SES95164.1"/>
    <property type="molecule type" value="Genomic_DNA"/>
</dbReference>
<dbReference type="OrthoDB" id="9763290at2"/>
<dbReference type="GO" id="GO:0005829">
    <property type="term" value="C:cytosol"/>
    <property type="evidence" value="ECO:0007669"/>
    <property type="project" value="TreeGrafter"/>
</dbReference>
<keyword evidence="6" id="KW-0061">Asparagine biosynthesis</keyword>
<dbReference type="PANTHER" id="PTHR11772:SF2">
    <property type="entry name" value="ASPARAGINE SYNTHETASE [GLUTAMINE-HYDROLYZING]"/>
    <property type="match status" value="1"/>
</dbReference>
<keyword evidence="13" id="KW-1185">Reference proteome</keyword>
<evidence type="ECO:0000256" key="3">
    <source>
        <dbReference type="ARBA" id="ARBA00022605"/>
    </source>
</evidence>
<evidence type="ECO:0000256" key="10">
    <source>
        <dbReference type="PIRSR" id="PIRSR001589-3"/>
    </source>
</evidence>
<accession>A0A1I0AN39</accession>
<evidence type="ECO:0000256" key="6">
    <source>
        <dbReference type="ARBA" id="ARBA00022888"/>
    </source>
</evidence>
<dbReference type="STRING" id="426128.SAMN05660297_00982"/>
<evidence type="ECO:0000256" key="2">
    <source>
        <dbReference type="ARBA" id="ARBA00022598"/>
    </source>
</evidence>
<dbReference type="Gene3D" id="3.40.50.620">
    <property type="entry name" value="HUPs"/>
    <property type="match status" value="1"/>
</dbReference>
<feature type="binding site" evidence="9">
    <location>
        <position position="261"/>
    </location>
    <ligand>
        <name>ATP</name>
        <dbReference type="ChEBI" id="CHEBI:30616"/>
    </ligand>
</feature>
<evidence type="ECO:0000256" key="8">
    <source>
        <dbReference type="ARBA" id="ARBA00048741"/>
    </source>
</evidence>
<name>A0A1I0AN39_9FIRM</name>
<dbReference type="InterPro" id="IPR006426">
    <property type="entry name" value="Asn_synth_AEB"/>
</dbReference>
<feature type="binding site" evidence="9">
    <location>
        <position position="233"/>
    </location>
    <ligand>
        <name>ATP</name>
        <dbReference type="ChEBI" id="CHEBI:30616"/>
    </ligand>
</feature>
<dbReference type="CDD" id="cd01991">
    <property type="entry name" value="Asn_synthase_B_C"/>
    <property type="match status" value="1"/>
</dbReference>
<evidence type="ECO:0000313" key="13">
    <source>
        <dbReference type="Proteomes" id="UP000199568"/>
    </source>
</evidence>
<dbReference type="SUPFAM" id="SSF52402">
    <property type="entry name" value="Adenine nucleotide alpha hydrolases-like"/>
    <property type="match status" value="1"/>
</dbReference>
<dbReference type="PANTHER" id="PTHR11772">
    <property type="entry name" value="ASPARAGINE SYNTHETASE"/>
    <property type="match status" value="1"/>
</dbReference>
<protein>
    <recommendedName>
        <fullName evidence="1">asparagine synthase (glutamine-hydrolyzing)</fullName>
        <ecNumber evidence="1">6.3.5.4</ecNumber>
    </recommendedName>
</protein>
<dbReference type="Pfam" id="PF00733">
    <property type="entry name" value="Asn_synthase"/>
    <property type="match status" value="2"/>
</dbReference>
<dbReference type="InterPro" id="IPR014729">
    <property type="entry name" value="Rossmann-like_a/b/a_fold"/>
</dbReference>
<dbReference type="InterPro" id="IPR050795">
    <property type="entry name" value="Asn_Synthetase"/>
</dbReference>
<dbReference type="PIRSF" id="PIRSF001589">
    <property type="entry name" value="Asn_synthetase_glu-h"/>
    <property type="match status" value="1"/>
</dbReference>
<comment type="pathway">
    <text evidence="7">Amino-acid biosynthesis.</text>
</comment>
<keyword evidence="4 9" id="KW-0547">Nucleotide-binding</keyword>
<dbReference type="InterPro" id="IPR017932">
    <property type="entry name" value="GATase_2_dom"/>
</dbReference>
<dbReference type="Proteomes" id="UP000199568">
    <property type="component" value="Unassembled WGS sequence"/>
</dbReference>
<feature type="binding site" evidence="9">
    <location>
        <begin position="334"/>
        <end position="335"/>
    </location>
    <ligand>
        <name>ATP</name>
        <dbReference type="ChEBI" id="CHEBI:30616"/>
    </ligand>
</feature>
<dbReference type="InterPro" id="IPR001962">
    <property type="entry name" value="Asn_synthase"/>
</dbReference>
<dbReference type="PROSITE" id="PS51278">
    <property type="entry name" value="GATASE_TYPE_2"/>
    <property type="match status" value="1"/>
</dbReference>
<evidence type="ECO:0000256" key="9">
    <source>
        <dbReference type="PIRSR" id="PIRSR001589-2"/>
    </source>
</evidence>
<keyword evidence="3" id="KW-0028">Amino-acid biosynthesis</keyword>
<dbReference type="Pfam" id="PF13537">
    <property type="entry name" value="GATase_7"/>
    <property type="match status" value="1"/>
</dbReference>
<dbReference type="InterPro" id="IPR029055">
    <property type="entry name" value="Ntn_hydrolases_N"/>
</dbReference>
<dbReference type="EC" id="6.3.5.4" evidence="1"/>
<evidence type="ECO:0000256" key="5">
    <source>
        <dbReference type="ARBA" id="ARBA00022840"/>
    </source>
</evidence>
<organism evidence="12 13">
    <name type="scientific">Natronincola peptidivorans</name>
    <dbReference type="NCBI Taxonomy" id="426128"/>
    <lineage>
        <taxon>Bacteria</taxon>
        <taxon>Bacillati</taxon>
        <taxon>Bacillota</taxon>
        <taxon>Clostridia</taxon>
        <taxon>Peptostreptococcales</taxon>
        <taxon>Natronincolaceae</taxon>
        <taxon>Natronincola</taxon>
    </lineage>
</organism>
<comment type="catalytic activity">
    <reaction evidence="8">
        <text>L-aspartate + L-glutamine + ATP + H2O = L-asparagine + L-glutamate + AMP + diphosphate + H(+)</text>
        <dbReference type="Rhea" id="RHEA:12228"/>
        <dbReference type="ChEBI" id="CHEBI:15377"/>
        <dbReference type="ChEBI" id="CHEBI:15378"/>
        <dbReference type="ChEBI" id="CHEBI:29985"/>
        <dbReference type="ChEBI" id="CHEBI:29991"/>
        <dbReference type="ChEBI" id="CHEBI:30616"/>
        <dbReference type="ChEBI" id="CHEBI:33019"/>
        <dbReference type="ChEBI" id="CHEBI:58048"/>
        <dbReference type="ChEBI" id="CHEBI:58359"/>
        <dbReference type="ChEBI" id="CHEBI:456215"/>
        <dbReference type="EC" id="6.3.5.4"/>
    </reaction>
</comment>
<dbReference type="NCBIfam" id="NF006949">
    <property type="entry name" value="PRK09431.1"/>
    <property type="match status" value="1"/>
</dbReference>
<feature type="domain" description="Glutamine amidotransferase type-2" evidence="11">
    <location>
        <begin position="1"/>
        <end position="184"/>
    </location>
</feature>
<dbReference type="Gene3D" id="3.60.20.10">
    <property type="entry name" value="Glutamine Phosphoribosylpyrophosphate, subunit 1, domain 1"/>
    <property type="match status" value="1"/>
</dbReference>
<evidence type="ECO:0000256" key="4">
    <source>
        <dbReference type="ARBA" id="ARBA00022741"/>
    </source>
</evidence>
<dbReference type="GO" id="GO:0006529">
    <property type="term" value="P:asparagine biosynthetic process"/>
    <property type="evidence" value="ECO:0007669"/>
    <property type="project" value="UniProtKB-KW"/>
</dbReference>
<sequence length="513" mass="58495">MSGIAVISGENSPEGDLMPQILKQMNHRGPEEESIVEEETFVLGYKGLPVMEINSKGKAIFTNKENTYIVCNGEIYNHKDLRKKMLKNHDFISEAQNETILSLYQQYGIEALNFLDGNFAFIIIDEGKDKSKLFAARDTLGVKPLYFGKKGGKIFFASELKSLYKLVDELEEFPPGHYYTPEEGFVEYNKISFPKKRIAEKLENREAVLENIRKLTNQAIKKTLEADVPVGLLLSGGLDSSLIAAVATAEAKGKKFKSFCVGSKNSNDIPRAREVARQLGTDHHEYIYNQEELVEAIPKIIYYLESFDPSLVRSAIPCYFVFRLAAQHVKLVLSGEGADELFNGYGYLKNIKDTEALDKEVIRVLQSVHNIGLQRGDRMSMANSVDVRAPFLDKELMDYALSIPTNWKIYGNGDTQIEKWILRKAFDGKINLPNDVLWRNKEEFSEGSGAKDEMQSYSEQVISDETFQKEKLEIFLKDKINIRSKEELYYYKIFKEIYPQSYITKTVGRWATV</sequence>
<dbReference type="SUPFAM" id="SSF56235">
    <property type="entry name" value="N-terminal nucleophile aminohydrolases (Ntn hydrolases)"/>
    <property type="match status" value="1"/>
</dbReference>
<feature type="site" description="Important for beta-aspartyl-AMP intermediate formation" evidence="10">
    <location>
        <position position="336"/>
    </location>
</feature>
<dbReference type="GO" id="GO:0005524">
    <property type="term" value="F:ATP binding"/>
    <property type="evidence" value="ECO:0007669"/>
    <property type="project" value="UniProtKB-KW"/>
</dbReference>
<gene>
    <name evidence="12" type="ORF">SAMN05660297_00982</name>
</gene>
<dbReference type="NCBIfam" id="TIGR01536">
    <property type="entry name" value="asn_synth_AEB"/>
    <property type="match status" value="1"/>
</dbReference>
<evidence type="ECO:0000256" key="1">
    <source>
        <dbReference type="ARBA" id="ARBA00012737"/>
    </source>
</evidence>
<dbReference type="RefSeq" id="WP_090440192.1">
    <property type="nucleotide sequence ID" value="NZ_FOHU01000003.1"/>
</dbReference>
<dbReference type="AlphaFoldDB" id="A0A1I0AN39"/>
<evidence type="ECO:0000313" key="12">
    <source>
        <dbReference type="EMBL" id="SES95164.1"/>
    </source>
</evidence>
<evidence type="ECO:0000256" key="7">
    <source>
        <dbReference type="ARBA" id="ARBA00029440"/>
    </source>
</evidence>
<evidence type="ECO:0000259" key="11">
    <source>
        <dbReference type="PROSITE" id="PS51278"/>
    </source>
</evidence>
<dbReference type="GO" id="GO:0004066">
    <property type="term" value="F:asparagine synthase (glutamine-hydrolyzing) activity"/>
    <property type="evidence" value="ECO:0007669"/>
    <property type="project" value="UniProtKB-EC"/>
</dbReference>
<keyword evidence="2" id="KW-0436">Ligase</keyword>
<keyword evidence="5 9" id="KW-0067">ATP-binding</keyword>